<reference evidence="1" key="1">
    <citation type="submission" date="2020-11" db="EMBL/GenBank/DDBJ databases">
        <authorList>
            <consortium name="DOE Joint Genome Institute"/>
            <person name="Ahrendt S."/>
            <person name="Riley R."/>
            <person name="Andreopoulos W."/>
            <person name="Labutti K."/>
            <person name="Pangilinan J."/>
            <person name="Ruiz-Duenas F.J."/>
            <person name="Barrasa J.M."/>
            <person name="Sanchez-Garcia M."/>
            <person name="Camarero S."/>
            <person name="Miyauchi S."/>
            <person name="Serrano A."/>
            <person name="Linde D."/>
            <person name="Babiker R."/>
            <person name="Drula E."/>
            <person name="Ayuso-Fernandez I."/>
            <person name="Pacheco R."/>
            <person name="Padilla G."/>
            <person name="Ferreira P."/>
            <person name="Barriuso J."/>
            <person name="Kellner H."/>
            <person name="Castanera R."/>
            <person name="Alfaro M."/>
            <person name="Ramirez L."/>
            <person name="Pisabarro A.G."/>
            <person name="Kuo A."/>
            <person name="Tritt A."/>
            <person name="Lipzen A."/>
            <person name="He G."/>
            <person name="Yan M."/>
            <person name="Ng V."/>
            <person name="Cullen D."/>
            <person name="Martin F."/>
            <person name="Rosso M.-N."/>
            <person name="Henrissat B."/>
            <person name="Hibbett D."/>
            <person name="Martinez A.T."/>
            <person name="Grigoriev I.V."/>
        </authorList>
    </citation>
    <scope>NUCLEOTIDE SEQUENCE</scope>
    <source>
        <strain evidence="1">ATCC 90797</strain>
    </source>
</reference>
<comment type="caution">
    <text evidence="1">The sequence shown here is derived from an EMBL/GenBank/DDBJ whole genome shotgun (WGS) entry which is preliminary data.</text>
</comment>
<dbReference type="Proteomes" id="UP000807025">
    <property type="component" value="Unassembled WGS sequence"/>
</dbReference>
<proteinExistence type="predicted"/>
<dbReference type="EMBL" id="MU154623">
    <property type="protein sequence ID" value="KAF9491270.1"/>
    <property type="molecule type" value="Genomic_DNA"/>
</dbReference>
<feature type="non-terminal residue" evidence="1">
    <location>
        <position position="185"/>
    </location>
</feature>
<accession>A0A9P5ZPK3</accession>
<sequence length="185" mass="20722">SHRRRNFPALAIGISYGNGQTVPARLAAGDTGPHAEGLHHLLGIPAVQCIAAFRDSMFQLWAPRLYSHYREHIESMHQALLHLSRNFQRSIFSYATFNFSPNIQTFAHQDTLNLAYSWCSITALGQFDHTKGGHLVLWDARMIIKFPAGFTVLILPSAILHSNIAVQQDEERASFTQYCAGGIFQ</sequence>
<dbReference type="OrthoDB" id="3020801at2759"/>
<protein>
    <submittedName>
        <fullName evidence="1">Uncharacterized protein</fullName>
    </submittedName>
</protein>
<gene>
    <name evidence="1" type="ORF">BDN71DRAFT_1341401</name>
</gene>
<keyword evidence="2" id="KW-1185">Reference proteome</keyword>
<organism evidence="1 2">
    <name type="scientific">Pleurotus eryngii</name>
    <name type="common">Boletus of the steppes</name>
    <dbReference type="NCBI Taxonomy" id="5323"/>
    <lineage>
        <taxon>Eukaryota</taxon>
        <taxon>Fungi</taxon>
        <taxon>Dikarya</taxon>
        <taxon>Basidiomycota</taxon>
        <taxon>Agaricomycotina</taxon>
        <taxon>Agaricomycetes</taxon>
        <taxon>Agaricomycetidae</taxon>
        <taxon>Agaricales</taxon>
        <taxon>Pleurotineae</taxon>
        <taxon>Pleurotaceae</taxon>
        <taxon>Pleurotus</taxon>
    </lineage>
</organism>
<feature type="non-terminal residue" evidence="1">
    <location>
        <position position="1"/>
    </location>
</feature>
<evidence type="ECO:0000313" key="1">
    <source>
        <dbReference type="EMBL" id="KAF9491270.1"/>
    </source>
</evidence>
<name>A0A9P5ZPK3_PLEER</name>
<dbReference type="AlphaFoldDB" id="A0A9P5ZPK3"/>
<evidence type="ECO:0000313" key="2">
    <source>
        <dbReference type="Proteomes" id="UP000807025"/>
    </source>
</evidence>
<dbReference type="Gene3D" id="3.60.130.30">
    <property type="match status" value="1"/>
</dbReference>